<gene>
    <name evidence="7" type="primary">ORF118483</name>
</gene>
<evidence type="ECO:0000256" key="5">
    <source>
        <dbReference type="ARBA" id="ARBA00023136"/>
    </source>
</evidence>
<proteinExistence type="inferred from homology"/>
<accession>A0A0B7AHA2</accession>
<dbReference type="Pfam" id="PF00335">
    <property type="entry name" value="Tetraspanin"/>
    <property type="match status" value="1"/>
</dbReference>
<keyword evidence="4 6" id="KW-1133">Transmembrane helix</keyword>
<reference evidence="7" key="1">
    <citation type="submission" date="2014-12" db="EMBL/GenBank/DDBJ databases">
        <title>Insight into the proteome of Arion vulgaris.</title>
        <authorList>
            <person name="Aradska J."/>
            <person name="Bulat T."/>
            <person name="Smidak R."/>
            <person name="Sarate P."/>
            <person name="Gangsoo J."/>
            <person name="Sialana F."/>
            <person name="Bilban M."/>
            <person name="Lubec G."/>
        </authorList>
    </citation>
    <scope>NUCLEOTIDE SEQUENCE</scope>
    <source>
        <tissue evidence="7">Skin</tissue>
    </source>
</reference>
<feature type="transmembrane region" description="Helical" evidence="6">
    <location>
        <begin position="206"/>
        <end position="232"/>
    </location>
</feature>
<evidence type="ECO:0000256" key="6">
    <source>
        <dbReference type="RuleBase" id="RU361218"/>
    </source>
</evidence>
<dbReference type="InterPro" id="IPR018499">
    <property type="entry name" value="Tetraspanin/Peripherin"/>
</dbReference>
<protein>
    <recommendedName>
        <fullName evidence="6">Tetraspanin</fullName>
    </recommendedName>
</protein>
<comment type="similarity">
    <text evidence="2 6">Belongs to the tetraspanin (TM4SF) family.</text>
</comment>
<comment type="subcellular location">
    <subcellularLocation>
        <location evidence="1 6">Membrane</location>
        <topology evidence="1 6">Multi-pass membrane protein</topology>
    </subcellularLocation>
</comment>
<dbReference type="PANTHER" id="PTHR19282:SF544">
    <property type="entry name" value="TETRASPANIN"/>
    <property type="match status" value="1"/>
</dbReference>
<dbReference type="InterPro" id="IPR008952">
    <property type="entry name" value="Tetraspanin_EC2_sf"/>
</dbReference>
<dbReference type="EMBL" id="HACG01033117">
    <property type="protein sequence ID" value="CEK79982.1"/>
    <property type="molecule type" value="Transcribed_RNA"/>
</dbReference>
<feature type="transmembrane region" description="Helical" evidence="6">
    <location>
        <begin position="83"/>
        <end position="108"/>
    </location>
</feature>
<dbReference type="InterPro" id="IPR000301">
    <property type="entry name" value="Tetraspanin_animals"/>
</dbReference>
<keyword evidence="3 6" id="KW-0812">Transmembrane</keyword>
<evidence type="ECO:0000313" key="7">
    <source>
        <dbReference type="EMBL" id="CEK79982.1"/>
    </source>
</evidence>
<dbReference type="PIRSF" id="PIRSF002419">
    <property type="entry name" value="Tetraspanin"/>
    <property type="match status" value="1"/>
</dbReference>
<keyword evidence="5 6" id="KW-0472">Membrane</keyword>
<dbReference type="SUPFAM" id="SSF48652">
    <property type="entry name" value="Tetraspanin"/>
    <property type="match status" value="1"/>
</dbReference>
<dbReference type="Gene3D" id="1.10.1450.10">
    <property type="entry name" value="Tetraspanin"/>
    <property type="match status" value="1"/>
</dbReference>
<dbReference type="AlphaFoldDB" id="A0A0B7AHA2"/>
<name>A0A0B7AHA2_9EUPU</name>
<feature type="transmembrane region" description="Helical" evidence="6">
    <location>
        <begin position="48"/>
        <end position="76"/>
    </location>
</feature>
<dbReference type="PANTHER" id="PTHR19282">
    <property type="entry name" value="TETRASPANIN"/>
    <property type="match status" value="1"/>
</dbReference>
<organism evidence="7">
    <name type="scientific">Arion vulgaris</name>
    <dbReference type="NCBI Taxonomy" id="1028688"/>
    <lineage>
        <taxon>Eukaryota</taxon>
        <taxon>Metazoa</taxon>
        <taxon>Spiralia</taxon>
        <taxon>Lophotrochozoa</taxon>
        <taxon>Mollusca</taxon>
        <taxon>Gastropoda</taxon>
        <taxon>Heterobranchia</taxon>
        <taxon>Euthyneura</taxon>
        <taxon>Panpulmonata</taxon>
        <taxon>Eupulmonata</taxon>
        <taxon>Stylommatophora</taxon>
        <taxon>Helicina</taxon>
        <taxon>Arionoidea</taxon>
        <taxon>Arionidae</taxon>
        <taxon>Arion</taxon>
    </lineage>
</organism>
<evidence type="ECO:0000256" key="2">
    <source>
        <dbReference type="ARBA" id="ARBA00006840"/>
    </source>
</evidence>
<evidence type="ECO:0000256" key="1">
    <source>
        <dbReference type="ARBA" id="ARBA00004141"/>
    </source>
</evidence>
<dbReference type="PRINTS" id="PR00259">
    <property type="entry name" value="TMFOUR"/>
</dbReference>
<dbReference type="GO" id="GO:0005886">
    <property type="term" value="C:plasma membrane"/>
    <property type="evidence" value="ECO:0007669"/>
    <property type="project" value="TreeGrafter"/>
</dbReference>
<evidence type="ECO:0000256" key="4">
    <source>
        <dbReference type="ARBA" id="ARBA00022989"/>
    </source>
</evidence>
<sequence length="253" mass="27943">MTSSNCVTISKYVLVLTGIIYLITAGGLSYIGIWVFSTYDHYDAIADAFLMLLPAGIIMGVSAVMCVIGILACLAACKTSKTLLSVFFCLILIVLVCEVVTGSLGYIYRNKAEDILEDDLMDAINNYNVTVYREQIDYMQQEFSCCGVHNATDWQVSTFWKLNHRDTVPPSCCIGNLTVCNQTVGSVTTNFKGCLVKLTDEFNDSLIYIACAAISLALVQLMALISTCILICRTKDELNYKSLSEETGRDWRV</sequence>
<evidence type="ECO:0000256" key="3">
    <source>
        <dbReference type="ARBA" id="ARBA00022692"/>
    </source>
</evidence>
<feature type="transmembrane region" description="Helical" evidence="6">
    <location>
        <begin position="12"/>
        <end position="36"/>
    </location>
</feature>
<dbReference type="CDD" id="cd03127">
    <property type="entry name" value="tetraspanin_LEL"/>
    <property type="match status" value="1"/>
</dbReference>